<organism evidence="3 4">
    <name type="scientific">Candidatus Roizmanbacteria bacterium RIFOXYD1_FULL_38_12</name>
    <dbReference type="NCBI Taxonomy" id="1802093"/>
    <lineage>
        <taxon>Bacteria</taxon>
        <taxon>Candidatus Roizmaniibacteriota</taxon>
    </lineage>
</organism>
<sequence length="93" mass="11620">MTYFVYILTNITNSTLYIGVTNNIQRRIFEHREGKVDSFTRKYRLHRLIYYEEYKSIEEAIEREKQLKNWHRKWKFNLIKKTNSNLDDLSRNW</sequence>
<dbReference type="AlphaFoldDB" id="A0A1F7L0Y1"/>
<evidence type="ECO:0000259" key="2">
    <source>
        <dbReference type="PROSITE" id="PS50164"/>
    </source>
</evidence>
<comment type="caution">
    <text evidence="3">The sequence shown here is derived from an EMBL/GenBank/DDBJ whole genome shotgun (WGS) entry which is preliminary data.</text>
</comment>
<dbReference type="SMART" id="SM00465">
    <property type="entry name" value="GIYc"/>
    <property type="match status" value="1"/>
</dbReference>
<accession>A0A1F7L0Y1</accession>
<evidence type="ECO:0000256" key="1">
    <source>
        <dbReference type="ARBA" id="ARBA00007435"/>
    </source>
</evidence>
<dbReference type="EMBL" id="MGBR01000001">
    <property type="protein sequence ID" value="OGK73726.1"/>
    <property type="molecule type" value="Genomic_DNA"/>
</dbReference>
<dbReference type="Proteomes" id="UP000177050">
    <property type="component" value="Unassembled WGS sequence"/>
</dbReference>
<protein>
    <recommendedName>
        <fullName evidence="2">GIY-YIG domain-containing protein</fullName>
    </recommendedName>
</protein>
<name>A0A1F7L0Y1_9BACT</name>
<dbReference type="InterPro" id="IPR050190">
    <property type="entry name" value="UPF0213_domain"/>
</dbReference>
<reference evidence="3 4" key="1">
    <citation type="journal article" date="2016" name="Nat. Commun.">
        <title>Thousands of microbial genomes shed light on interconnected biogeochemical processes in an aquifer system.</title>
        <authorList>
            <person name="Anantharaman K."/>
            <person name="Brown C.T."/>
            <person name="Hug L.A."/>
            <person name="Sharon I."/>
            <person name="Castelle C.J."/>
            <person name="Probst A.J."/>
            <person name="Thomas B.C."/>
            <person name="Singh A."/>
            <person name="Wilkins M.J."/>
            <person name="Karaoz U."/>
            <person name="Brodie E.L."/>
            <person name="Williams K.H."/>
            <person name="Hubbard S.S."/>
            <person name="Banfield J.F."/>
        </authorList>
    </citation>
    <scope>NUCLEOTIDE SEQUENCE [LARGE SCALE GENOMIC DNA]</scope>
</reference>
<dbReference type="Gene3D" id="3.40.1440.10">
    <property type="entry name" value="GIY-YIG endonuclease"/>
    <property type="match status" value="1"/>
</dbReference>
<dbReference type="PANTHER" id="PTHR34477">
    <property type="entry name" value="UPF0213 PROTEIN YHBQ"/>
    <property type="match status" value="1"/>
</dbReference>
<dbReference type="PROSITE" id="PS50164">
    <property type="entry name" value="GIY_YIG"/>
    <property type="match status" value="1"/>
</dbReference>
<proteinExistence type="inferred from homology"/>
<dbReference type="CDD" id="cd10448">
    <property type="entry name" value="GIY-YIG_unchar_3"/>
    <property type="match status" value="1"/>
</dbReference>
<evidence type="ECO:0000313" key="3">
    <source>
        <dbReference type="EMBL" id="OGK73726.1"/>
    </source>
</evidence>
<dbReference type="SUPFAM" id="SSF82771">
    <property type="entry name" value="GIY-YIG endonuclease"/>
    <property type="match status" value="1"/>
</dbReference>
<gene>
    <name evidence="3" type="ORF">A3K52_02990</name>
</gene>
<dbReference type="InterPro" id="IPR000305">
    <property type="entry name" value="GIY-YIG_endonuc"/>
</dbReference>
<dbReference type="Pfam" id="PF01541">
    <property type="entry name" value="GIY-YIG"/>
    <property type="match status" value="1"/>
</dbReference>
<dbReference type="InterPro" id="IPR035901">
    <property type="entry name" value="GIY-YIG_endonuc_sf"/>
</dbReference>
<evidence type="ECO:0000313" key="4">
    <source>
        <dbReference type="Proteomes" id="UP000177050"/>
    </source>
</evidence>
<comment type="similarity">
    <text evidence="1">Belongs to the UPF0213 family.</text>
</comment>
<dbReference type="PANTHER" id="PTHR34477:SF5">
    <property type="entry name" value="BSL5627 PROTEIN"/>
    <property type="match status" value="1"/>
</dbReference>
<feature type="domain" description="GIY-YIG" evidence="2">
    <location>
        <begin position="1"/>
        <end position="78"/>
    </location>
</feature>